<sequence length="56" mass="5731">MGAAVVMVMLAAPDGMPDKADAAASFGRAINSSEASRLDHIAPLIVKAETFTAADR</sequence>
<evidence type="ECO:0000313" key="1">
    <source>
        <dbReference type="EMBL" id="MBY3593120.1"/>
    </source>
</evidence>
<organism evidence="1 2">
    <name type="scientific">Rhizobium bangladeshense</name>
    <dbReference type="NCBI Taxonomy" id="1138189"/>
    <lineage>
        <taxon>Bacteria</taxon>
        <taxon>Pseudomonadati</taxon>
        <taxon>Pseudomonadota</taxon>
        <taxon>Alphaproteobacteria</taxon>
        <taxon>Hyphomicrobiales</taxon>
        <taxon>Rhizobiaceae</taxon>
        <taxon>Rhizobium/Agrobacterium group</taxon>
        <taxon>Rhizobium</taxon>
    </lineage>
</organism>
<dbReference type="Proteomes" id="UP000720124">
    <property type="component" value="Unassembled WGS sequence"/>
</dbReference>
<evidence type="ECO:0000313" key="2">
    <source>
        <dbReference type="Proteomes" id="UP000720124"/>
    </source>
</evidence>
<dbReference type="RefSeq" id="WP_221094482.1">
    <property type="nucleotide sequence ID" value="NZ_JABDWX010000005.1"/>
</dbReference>
<protein>
    <submittedName>
        <fullName evidence="1">Uncharacterized protein</fullName>
    </submittedName>
</protein>
<proteinExistence type="predicted"/>
<accession>A0ABS7LPB1</accession>
<reference evidence="1 2" key="1">
    <citation type="submission" date="2020-06" db="EMBL/GenBank/DDBJ databases">
        <title>Global-level population genomics: horizontal gene transfer, symbiosis and evolution in Rhizobia.</title>
        <authorList>
            <person name="Gai Y."/>
        </authorList>
    </citation>
    <scope>NUCLEOTIDE SEQUENCE [LARGE SCALE GENOMIC DNA]</scope>
    <source>
        <strain evidence="1 2">PLR6_1b</strain>
    </source>
</reference>
<keyword evidence="2" id="KW-1185">Reference proteome</keyword>
<dbReference type="EMBL" id="JABTXI010000011">
    <property type="protein sequence ID" value="MBY3593120.1"/>
    <property type="molecule type" value="Genomic_DNA"/>
</dbReference>
<comment type="caution">
    <text evidence="1">The sequence shown here is derived from an EMBL/GenBank/DDBJ whole genome shotgun (WGS) entry which is preliminary data.</text>
</comment>
<gene>
    <name evidence="1" type="ORF">HJA87_25040</name>
</gene>
<name>A0ABS7LPB1_9HYPH</name>